<keyword evidence="2" id="KW-1185">Reference proteome</keyword>
<sequence>MTGIKIYLDYGFLPVVEKKEDSRVRIHLFNELGHNWSFDQSRILSYLSHRDGLVSSIVIRYKLYSSPS</sequence>
<protein>
    <submittedName>
        <fullName evidence="1">Uncharacterized protein</fullName>
    </submittedName>
</protein>
<comment type="caution">
    <text evidence="1">The sequence shown here is derived from an EMBL/GenBank/DDBJ whole genome shotgun (WGS) entry which is preliminary data.</text>
</comment>
<dbReference type="STRING" id="1137799.GZ78_01275"/>
<dbReference type="Proteomes" id="UP000028073">
    <property type="component" value="Unassembled WGS sequence"/>
</dbReference>
<dbReference type="RefSeq" id="WP_034832086.1">
    <property type="nucleotide sequence ID" value="NZ_JOKH01000001.1"/>
</dbReference>
<dbReference type="OrthoDB" id="4135296at1224"/>
<evidence type="ECO:0000313" key="1">
    <source>
        <dbReference type="EMBL" id="KEQ18755.1"/>
    </source>
</evidence>
<dbReference type="AlphaFoldDB" id="A0A081NJY2"/>
<organism evidence="1 2">
    <name type="scientific">Endozoicomonas numazuensis</name>
    <dbReference type="NCBI Taxonomy" id="1137799"/>
    <lineage>
        <taxon>Bacteria</taxon>
        <taxon>Pseudomonadati</taxon>
        <taxon>Pseudomonadota</taxon>
        <taxon>Gammaproteobacteria</taxon>
        <taxon>Oceanospirillales</taxon>
        <taxon>Endozoicomonadaceae</taxon>
        <taxon>Endozoicomonas</taxon>
    </lineage>
</organism>
<accession>A0A081NJY2</accession>
<name>A0A081NJY2_9GAMM</name>
<evidence type="ECO:0000313" key="2">
    <source>
        <dbReference type="Proteomes" id="UP000028073"/>
    </source>
</evidence>
<proteinExistence type="predicted"/>
<gene>
    <name evidence="1" type="ORF">GZ78_01275</name>
</gene>
<reference evidence="1 2" key="1">
    <citation type="submission" date="2014-06" db="EMBL/GenBank/DDBJ databases">
        <title>Whole Genome Sequences of Three Symbiotic Endozoicomonas Bacteria.</title>
        <authorList>
            <person name="Neave M.J."/>
            <person name="Apprill A."/>
            <person name="Voolstra C.R."/>
        </authorList>
    </citation>
    <scope>NUCLEOTIDE SEQUENCE [LARGE SCALE GENOMIC DNA]</scope>
    <source>
        <strain evidence="1 2">DSM 25634</strain>
    </source>
</reference>
<dbReference type="EMBL" id="JOKH01000001">
    <property type="protein sequence ID" value="KEQ18755.1"/>
    <property type="molecule type" value="Genomic_DNA"/>
</dbReference>